<dbReference type="OrthoDB" id="10264505at2759"/>
<feature type="signal peptide" evidence="1">
    <location>
        <begin position="1"/>
        <end position="20"/>
    </location>
</feature>
<dbReference type="CDD" id="cd02961">
    <property type="entry name" value="PDI_a_family"/>
    <property type="match status" value="2"/>
</dbReference>
<proteinExistence type="predicted"/>
<dbReference type="Gene3D" id="3.40.30.10">
    <property type="entry name" value="Glutaredoxin"/>
    <property type="match status" value="2"/>
</dbReference>
<keyword evidence="4" id="KW-1185">Reference proteome</keyword>
<dbReference type="GO" id="GO:0003756">
    <property type="term" value="F:protein disulfide isomerase activity"/>
    <property type="evidence" value="ECO:0007669"/>
    <property type="project" value="TreeGrafter"/>
</dbReference>
<dbReference type="AlphaFoldDB" id="A0A2H9TKY0"/>
<evidence type="ECO:0000313" key="4">
    <source>
        <dbReference type="Proteomes" id="UP000240830"/>
    </source>
</evidence>
<dbReference type="PROSITE" id="PS51352">
    <property type="entry name" value="THIOREDOXIN_2"/>
    <property type="match status" value="1"/>
</dbReference>
<dbReference type="InterPro" id="IPR036249">
    <property type="entry name" value="Thioredoxin-like_sf"/>
</dbReference>
<gene>
    <name evidence="3" type="ORF">PSACC_01819</name>
</gene>
<dbReference type="InterPro" id="IPR013766">
    <property type="entry name" value="Thioredoxin_domain"/>
</dbReference>
<comment type="caution">
    <text evidence="3">The sequence shown here is derived from an EMBL/GenBank/DDBJ whole genome shotgun (WGS) entry which is preliminary data.</text>
</comment>
<organism evidence="3 4">
    <name type="scientific">Paramicrosporidium saccamoebae</name>
    <dbReference type="NCBI Taxonomy" id="1246581"/>
    <lineage>
        <taxon>Eukaryota</taxon>
        <taxon>Fungi</taxon>
        <taxon>Fungi incertae sedis</taxon>
        <taxon>Cryptomycota</taxon>
        <taxon>Cryptomycota incertae sedis</taxon>
        <taxon>Paramicrosporidium</taxon>
    </lineage>
</organism>
<feature type="domain" description="Thioredoxin" evidence="2">
    <location>
        <begin position="87"/>
        <end position="198"/>
    </location>
</feature>
<dbReference type="InterPro" id="IPR051063">
    <property type="entry name" value="PDI"/>
</dbReference>
<dbReference type="GO" id="GO:0006457">
    <property type="term" value="P:protein folding"/>
    <property type="evidence" value="ECO:0007669"/>
    <property type="project" value="TreeGrafter"/>
</dbReference>
<name>A0A2H9TKY0_9FUNG</name>
<dbReference type="SUPFAM" id="SSF52833">
    <property type="entry name" value="Thioredoxin-like"/>
    <property type="match status" value="2"/>
</dbReference>
<evidence type="ECO:0000259" key="2">
    <source>
        <dbReference type="PROSITE" id="PS51352"/>
    </source>
</evidence>
<keyword evidence="1" id="KW-0732">Signal</keyword>
<dbReference type="Pfam" id="PF00085">
    <property type="entry name" value="Thioredoxin"/>
    <property type="match status" value="2"/>
</dbReference>
<evidence type="ECO:0000256" key="1">
    <source>
        <dbReference type="SAM" id="SignalP"/>
    </source>
</evidence>
<dbReference type="EMBL" id="MTSL01000126">
    <property type="protein sequence ID" value="PJF18379.1"/>
    <property type="molecule type" value="Genomic_DNA"/>
</dbReference>
<reference evidence="3 4" key="1">
    <citation type="submission" date="2016-10" db="EMBL/GenBank/DDBJ databases">
        <title>The genome of Paramicrosporidium saccamoebae is the missing link in understanding Cryptomycota and Microsporidia evolution.</title>
        <authorList>
            <person name="Quandt C.A."/>
            <person name="Beaudet D."/>
            <person name="Corsaro D."/>
            <person name="Michel R."/>
            <person name="Corradi N."/>
            <person name="James T."/>
        </authorList>
    </citation>
    <scope>NUCLEOTIDE SEQUENCE [LARGE SCALE GENOMIC DNA]</scope>
    <source>
        <strain evidence="3 4">KSL3</strain>
    </source>
</reference>
<feature type="chain" id="PRO_5014110907" description="Thioredoxin domain-containing protein" evidence="1">
    <location>
        <begin position="21"/>
        <end position="254"/>
    </location>
</feature>
<accession>A0A2H9TKY0</accession>
<dbReference type="GO" id="GO:0005783">
    <property type="term" value="C:endoplasmic reticulum"/>
    <property type="evidence" value="ECO:0007669"/>
    <property type="project" value="TreeGrafter"/>
</dbReference>
<protein>
    <recommendedName>
        <fullName evidence="2">Thioredoxin domain-containing protein</fullName>
    </recommendedName>
</protein>
<dbReference type="STRING" id="1246581.A0A2H9TKY0"/>
<sequence>MANISSVFFAFLAFVAVVLCTPEYVRELDPDSLNNFYAPWCGHCNNMNPAYQRLGSYFGGDGRVTIAQIDADHYARIRRPYNIGGYPTLKLFHPSGRVEDADCGHDFESMKRFVESRIRCGHCKRLAPIYKKLATSFKDNTNVVIAQIDCESHAAIATQHKVDAFPTIKLFGRDNKVIDYNGSNSLKGLLEFVKKHSPKEWADIHSKDYGTDRTMDKYVREFFTNPDYHERVYEQAGELARSTKDLYPYHMAME</sequence>
<dbReference type="Proteomes" id="UP000240830">
    <property type="component" value="Unassembled WGS sequence"/>
</dbReference>
<evidence type="ECO:0000313" key="3">
    <source>
        <dbReference type="EMBL" id="PJF18379.1"/>
    </source>
</evidence>
<dbReference type="PANTHER" id="PTHR45672">
    <property type="entry name" value="PROTEIN DISULFIDE-ISOMERASE C17H9.14C-RELATED"/>
    <property type="match status" value="1"/>
</dbReference>